<dbReference type="OrthoDB" id="3788232at2"/>
<protein>
    <submittedName>
        <fullName evidence="1">Uncharacterized protein</fullName>
    </submittedName>
</protein>
<gene>
    <name evidence="1" type="ORF">EWH70_04190</name>
</gene>
<evidence type="ECO:0000313" key="1">
    <source>
        <dbReference type="EMBL" id="RZQ65105.1"/>
    </source>
</evidence>
<organism evidence="1 2">
    <name type="scientific">Amycolatopsis suaedae</name>
    <dbReference type="NCBI Taxonomy" id="2510978"/>
    <lineage>
        <taxon>Bacteria</taxon>
        <taxon>Bacillati</taxon>
        <taxon>Actinomycetota</taxon>
        <taxon>Actinomycetes</taxon>
        <taxon>Pseudonocardiales</taxon>
        <taxon>Pseudonocardiaceae</taxon>
        <taxon>Amycolatopsis</taxon>
    </lineage>
</organism>
<reference evidence="1 2" key="1">
    <citation type="submission" date="2019-02" db="EMBL/GenBank/DDBJ databases">
        <title>Draft genome sequence of Amycolatopsis sp. 8-3EHSu isolated from roots of Suaeda maritima.</title>
        <authorList>
            <person name="Duangmal K."/>
            <person name="Chantavorakit T."/>
        </authorList>
    </citation>
    <scope>NUCLEOTIDE SEQUENCE [LARGE SCALE GENOMIC DNA]</scope>
    <source>
        <strain evidence="1 2">8-3EHSu</strain>
    </source>
</reference>
<dbReference type="AlphaFoldDB" id="A0A4V2EMH7"/>
<comment type="caution">
    <text evidence="1">The sequence shown here is derived from an EMBL/GenBank/DDBJ whole genome shotgun (WGS) entry which is preliminary data.</text>
</comment>
<name>A0A4V2EMH7_9PSEU</name>
<accession>A0A4V2EMH7</accession>
<dbReference type="RefSeq" id="WP_130473892.1">
    <property type="nucleotide sequence ID" value="NZ_SFCC01000002.1"/>
</dbReference>
<keyword evidence="2" id="KW-1185">Reference proteome</keyword>
<sequence>MLVGYCAVCDRRMLVGIDEVEWVHNLAPGLISVTSTCPRGHQLVVLTGESFTPRVDPRVFDTRPCWLRTSRRWWTRLLALWPRLSPH</sequence>
<dbReference type="Proteomes" id="UP000292003">
    <property type="component" value="Unassembled WGS sequence"/>
</dbReference>
<proteinExistence type="predicted"/>
<dbReference type="EMBL" id="SFCC01000002">
    <property type="protein sequence ID" value="RZQ65105.1"/>
    <property type="molecule type" value="Genomic_DNA"/>
</dbReference>
<evidence type="ECO:0000313" key="2">
    <source>
        <dbReference type="Proteomes" id="UP000292003"/>
    </source>
</evidence>